<name>A0ABQ3BD93_9GAMM</name>
<comment type="caution">
    <text evidence="3">The sequence shown here is derived from an EMBL/GenBank/DDBJ whole genome shotgun (WGS) entry which is preliminary data.</text>
</comment>
<accession>A0ABQ3BD93</accession>
<reference evidence="4" key="1">
    <citation type="journal article" date="2019" name="Int. J. Syst. Evol. Microbiol.">
        <title>The Global Catalogue of Microorganisms (GCM) 10K type strain sequencing project: providing services to taxonomists for standard genome sequencing and annotation.</title>
        <authorList>
            <consortium name="The Broad Institute Genomics Platform"/>
            <consortium name="The Broad Institute Genome Sequencing Center for Infectious Disease"/>
            <person name="Wu L."/>
            <person name="Ma J."/>
        </authorList>
    </citation>
    <scope>NUCLEOTIDE SEQUENCE [LARGE SCALE GENOMIC DNA]</scope>
    <source>
        <strain evidence="4">KCTC 32239</strain>
    </source>
</reference>
<proteinExistence type="predicted"/>
<dbReference type="InterPro" id="IPR029058">
    <property type="entry name" value="AB_hydrolase_fold"/>
</dbReference>
<evidence type="ECO:0000259" key="2">
    <source>
        <dbReference type="Pfam" id="PF12146"/>
    </source>
</evidence>
<keyword evidence="4" id="KW-1185">Reference proteome</keyword>
<dbReference type="PANTHER" id="PTHR43798:SF33">
    <property type="entry name" value="HYDROLASE, PUTATIVE (AFU_ORTHOLOGUE AFUA_2G14860)-RELATED"/>
    <property type="match status" value="1"/>
</dbReference>
<dbReference type="Proteomes" id="UP000619761">
    <property type="component" value="Unassembled WGS sequence"/>
</dbReference>
<dbReference type="SUPFAM" id="SSF53474">
    <property type="entry name" value="alpha/beta-Hydrolases"/>
    <property type="match status" value="1"/>
</dbReference>
<keyword evidence="3" id="KW-0378">Hydrolase</keyword>
<organism evidence="3 4">
    <name type="scientific">Cellvibrio zantedeschiae</name>
    <dbReference type="NCBI Taxonomy" id="1237077"/>
    <lineage>
        <taxon>Bacteria</taxon>
        <taxon>Pseudomonadati</taxon>
        <taxon>Pseudomonadota</taxon>
        <taxon>Gammaproteobacteria</taxon>
        <taxon>Cellvibrionales</taxon>
        <taxon>Cellvibrionaceae</taxon>
        <taxon>Cellvibrio</taxon>
    </lineage>
</organism>
<feature type="chain" id="PRO_5045708932" evidence="1">
    <location>
        <begin position="20"/>
        <end position="373"/>
    </location>
</feature>
<keyword evidence="1" id="KW-0732">Signal</keyword>
<dbReference type="PANTHER" id="PTHR43798">
    <property type="entry name" value="MONOACYLGLYCEROL LIPASE"/>
    <property type="match status" value="1"/>
</dbReference>
<evidence type="ECO:0000313" key="3">
    <source>
        <dbReference type="EMBL" id="GGY87387.1"/>
    </source>
</evidence>
<dbReference type="Gene3D" id="3.40.50.1820">
    <property type="entry name" value="alpha/beta hydrolase"/>
    <property type="match status" value="1"/>
</dbReference>
<sequence length="373" mass="41340">MYRIFAVVFSLLISSAANAINISTSDHFISAPSLAPALLNQITKLYVREVKPTGNATRGAVLFIHGGGTPSQVAFDIGYKDYSWMAYLAQEGFAVYALDLTGYGRSTRPVEMNNPCHLSEQDQQQFIPALINKTCAKTYSQALTTNESDWADIDAAVNFILARQKLKSLALIGWSQGGPRSLVYSQQHPEKINQLVLFAPAYGRDWPMQQPSNTKLTQLMGTQNRDEFNAGWNKQLGCSNQVDDAIRDPLWQAMLASDSLGATWGTGVRRAPEQIWHWGFNRTSAAKITKPTLLIVGEFDKQVLPDRVRELYEDLGSPKKVLVELGCSSHRANWETNHLTLFKASADWLKDQTISSKTRAVIKLGGTASTQVK</sequence>
<feature type="signal peptide" evidence="1">
    <location>
        <begin position="1"/>
        <end position="19"/>
    </location>
</feature>
<evidence type="ECO:0000313" key="4">
    <source>
        <dbReference type="Proteomes" id="UP000619761"/>
    </source>
</evidence>
<dbReference type="Pfam" id="PF12146">
    <property type="entry name" value="Hydrolase_4"/>
    <property type="match status" value="1"/>
</dbReference>
<dbReference type="RefSeq" id="WP_189421124.1">
    <property type="nucleotide sequence ID" value="NZ_BMYZ01000004.1"/>
</dbReference>
<evidence type="ECO:0000256" key="1">
    <source>
        <dbReference type="SAM" id="SignalP"/>
    </source>
</evidence>
<protein>
    <submittedName>
        <fullName evidence="3">Alpha/beta hydrolase</fullName>
    </submittedName>
</protein>
<dbReference type="EMBL" id="BMYZ01000004">
    <property type="protein sequence ID" value="GGY87387.1"/>
    <property type="molecule type" value="Genomic_DNA"/>
</dbReference>
<dbReference type="GO" id="GO:0016787">
    <property type="term" value="F:hydrolase activity"/>
    <property type="evidence" value="ECO:0007669"/>
    <property type="project" value="UniProtKB-KW"/>
</dbReference>
<gene>
    <name evidence="3" type="ORF">GCM10011613_35710</name>
</gene>
<dbReference type="InterPro" id="IPR050266">
    <property type="entry name" value="AB_hydrolase_sf"/>
</dbReference>
<feature type="domain" description="Serine aminopeptidase S33" evidence="2">
    <location>
        <begin position="57"/>
        <end position="324"/>
    </location>
</feature>
<dbReference type="InterPro" id="IPR022742">
    <property type="entry name" value="Hydrolase_4"/>
</dbReference>